<dbReference type="GO" id="GO:0006351">
    <property type="term" value="P:DNA-templated transcription"/>
    <property type="evidence" value="ECO:0007669"/>
    <property type="project" value="InterPro"/>
</dbReference>
<evidence type="ECO:0000256" key="3">
    <source>
        <dbReference type="ARBA" id="ARBA00022723"/>
    </source>
</evidence>
<evidence type="ECO:0000256" key="11">
    <source>
        <dbReference type="SAM" id="Phobius"/>
    </source>
</evidence>
<dbReference type="SMART" id="SM00066">
    <property type="entry name" value="GAL4"/>
    <property type="match status" value="1"/>
</dbReference>
<dbReference type="Pfam" id="PF12872">
    <property type="entry name" value="OST-HTH"/>
    <property type="match status" value="1"/>
</dbReference>
<dbReference type="PROSITE" id="PS50157">
    <property type="entry name" value="ZINC_FINGER_C2H2_2"/>
    <property type="match status" value="1"/>
</dbReference>
<dbReference type="PROSITE" id="PS50048">
    <property type="entry name" value="ZN2_CY6_FUNGAL_2"/>
    <property type="match status" value="1"/>
</dbReference>
<dbReference type="CDD" id="cd00067">
    <property type="entry name" value="GAL4"/>
    <property type="match status" value="1"/>
</dbReference>
<evidence type="ECO:0000256" key="10">
    <source>
        <dbReference type="PROSITE-ProRule" id="PRU00042"/>
    </source>
</evidence>
<dbReference type="InterPro" id="IPR041966">
    <property type="entry name" value="LOTUS-like"/>
</dbReference>
<evidence type="ECO:0000256" key="5">
    <source>
        <dbReference type="ARBA" id="ARBA00023015"/>
    </source>
</evidence>
<dbReference type="SUPFAM" id="SSF57701">
    <property type="entry name" value="Zn2/Cys6 DNA-binding domain"/>
    <property type="match status" value="1"/>
</dbReference>
<feature type="domain" description="C2H2-type" evidence="13">
    <location>
        <begin position="306"/>
        <end position="335"/>
    </location>
</feature>
<dbReference type="Pfam" id="PF04082">
    <property type="entry name" value="Fungal_trans"/>
    <property type="match status" value="1"/>
</dbReference>
<dbReference type="Gene3D" id="3.30.160.60">
    <property type="entry name" value="Classic Zinc Finger"/>
    <property type="match status" value="1"/>
</dbReference>
<dbReference type="InterPro" id="IPR021139">
    <property type="entry name" value="NYN"/>
</dbReference>
<keyword evidence="5" id="KW-0805">Transcription regulation</keyword>
<sequence length="885" mass="100682">MSISNLFAPIVALNGWTFAMEVWMYATRLPVSMRLKLGDDNTQTRSQIDLKTPPSVRWKTDNFNNLLEQPTQFYAIALVLALARGENSATDAYLAWAYVGARVLHSLVHCTTNNIPQRFTLPNIRSRNNSTKHIVQLIQCNMNQRISINARDMTIPNTVLHDKDFIPQLIARPRSGRDTNMRHIPHKHDLLPHRPQRLQIVMQISARKGVGKVLGDDLLARLGLQLVKLGGQLRARREDGCAAGSLVDDVHDVLAVAGLAVPREQIGDHRPALLDVFDFEMAAGDARWRWTFPYILAMPTTGADRFCCRYSNCNASYRRKEHLRRHEAQHAGTSMDTLNRHIRQDHQEAQVQPTRAPRACRECRVAKVRCRGGQPCRHCQEKQHACVFDTPDRNRANTTTDSSALELENAVFEQETQPDIPHYVHLYFTLFHPRWPLLHQGTFSIEHEPALVLYAVVMLGMWCSEQEPAKRKARVLHERLGRSILEQQTTWEDWGDQPAKPASAWPIATYQGILLYLIASLLMNLPHACQWDLTFQLPQPDREILAAVLRSCRKHNIFSYPTMLARYQDIDNITTIWVGVEEMKRFALALYKTAIRREATIADGYQKVEDCWMQSIRVSDGFDHIDLVSTPTATIQLSPWILIDADNAQASVVNLVLSEVAKYGTAHVKRAYGDWTSSNLLPWKAKLLEHSIQPVQQFAYTHGKNATDSAMIIDAMDLLYANRFDGFCLVSSDSDFTRLAARIRESGATVYGFGVHNTPKPFVSACDKFIYTENLVHVDELVPHADNVQTHSSARRTLDDSRLINQLRTTVEAASDDDGWAHLSTVGQLLTTNYPDFDPRTYKYHKLSDLMAASSLFEMTRRSLRHDSTEIFVRDKRRKPKTSAM</sequence>
<dbReference type="RefSeq" id="XP_001214570.1">
    <property type="nucleotide sequence ID" value="XM_001214570.1"/>
</dbReference>
<dbReference type="InterPro" id="IPR023352">
    <property type="entry name" value="MAPEG-like_dom_sf"/>
</dbReference>
<dbReference type="Gene3D" id="3.40.50.1010">
    <property type="entry name" value="5'-nuclease"/>
    <property type="match status" value="1"/>
</dbReference>
<comment type="subcellular location">
    <subcellularLocation>
        <location evidence="1">Membrane</location>
    </subcellularLocation>
</comment>
<dbReference type="GO" id="GO:0000981">
    <property type="term" value="F:DNA-binding transcription factor activity, RNA polymerase II-specific"/>
    <property type="evidence" value="ECO:0007669"/>
    <property type="project" value="InterPro"/>
</dbReference>
<dbReference type="InterPro" id="IPR007219">
    <property type="entry name" value="XnlR_reg_dom"/>
</dbReference>
<evidence type="ECO:0000256" key="4">
    <source>
        <dbReference type="ARBA" id="ARBA00022989"/>
    </source>
</evidence>
<name>Q0CLP2_ASPTN</name>
<dbReference type="Proteomes" id="UP000007963">
    <property type="component" value="Unassembled WGS sequence"/>
</dbReference>
<dbReference type="GeneID" id="4320644"/>
<dbReference type="Pfam" id="PF00172">
    <property type="entry name" value="Zn_clus"/>
    <property type="match status" value="1"/>
</dbReference>
<keyword evidence="10" id="KW-0863">Zinc-finger</keyword>
<evidence type="ECO:0000259" key="14">
    <source>
        <dbReference type="PROSITE" id="PS51644"/>
    </source>
</evidence>
<dbReference type="Pfam" id="PF01124">
    <property type="entry name" value="MAPEG"/>
    <property type="match status" value="1"/>
</dbReference>
<keyword evidence="2 11" id="KW-0812">Transmembrane</keyword>
<dbReference type="eggNOG" id="ENOG502SGTP">
    <property type="taxonomic scope" value="Eukaryota"/>
</dbReference>
<dbReference type="PANTHER" id="PTHR35811:SF1">
    <property type="entry name" value="HTH OST-TYPE DOMAIN-CONTAINING PROTEIN"/>
    <property type="match status" value="1"/>
</dbReference>
<evidence type="ECO:0000256" key="6">
    <source>
        <dbReference type="ARBA" id="ARBA00023125"/>
    </source>
</evidence>
<feature type="transmembrane region" description="Helical" evidence="11">
    <location>
        <begin position="6"/>
        <end position="26"/>
    </location>
</feature>
<dbReference type="CDD" id="cd10146">
    <property type="entry name" value="LabA_like_C"/>
    <property type="match status" value="1"/>
</dbReference>
<dbReference type="InterPro" id="IPR036864">
    <property type="entry name" value="Zn2-C6_fun-type_DNA-bd_sf"/>
</dbReference>
<dbReference type="GO" id="GO:0008270">
    <property type="term" value="F:zinc ion binding"/>
    <property type="evidence" value="ECO:0007669"/>
    <property type="project" value="UniProtKB-KW"/>
</dbReference>
<dbReference type="PANTHER" id="PTHR35811">
    <property type="entry name" value="SLR1870 PROTEIN"/>
    <property type="match status" value="1"/>
</dbReference>
<keyword evidence="10" id="KW-0862">Zinc</keyword>
<keyword evidence="8" id="KW-0804">Transcription</keyword>
<dbReference type="AlphaFoldDB" id="Q0CLP2"/>
<dbReference type="InterPro" id="IPR013087">
    <property type="entry name" value="Znf_C2H2_type"/>
</dbReference>
<feature type="domain" description="HTH OST-type" evidence="14">
    <location>
        <begin position="799"/>
        <end position="877"/>
    </location>
</feature>
<dbReference type="GO" id="GO:0004540">
    <property type="term" value="F:RNA nuclease activity"/>
    <property type="evidence" value="ECO:0007669"/>
    <property type="project" value="InterPro"/>
</dbReference>
<keyword evidence="7 11" id="KW-0472">Membrane</keyword>
<dbReference type="CDD" id="cd11297">
    <property type="entry name" value="PIN_LabA-like_N_1"/>
    <property type="match status" value="1"/>
</dbReference>
<dbReference type="Gene3D" id="3.30.420.610">
    <property type="entry name" value="LOTUS domain-like"/>
    <property type="match status" value="1"/>
</dbReference>
<dbReference type="Gene3D" id="4.10.240.10">
    <property type="entry name" value="Zn(2)-C6 fungal-type DNA-binding domain"/>
    <property type="match status" value="1"/>
</dbReference>
<dbReference type="GO" id="GO:0003677">
    <property type="term" value="F:DNA binding"/>
    <property type="evidence" value="ECO:0007669"/>
    <property type="project" value="UniProtKB-KW"/>
</dbReference>
<accession>Q0CLP2</accession>
<feature type="domain" description="Zn(2)-C6 fungal-type" evidence="12">
    <location>
        <begin position="359"/>
        <end position="388"/>
    </location>
</feature>
<evidence type="ECO:0000259" key="13">
    <source>
        <dbReference type="PROSITE" id="PS50157"/>
    </source>
</evidence>
<dbReference type="Gene3D" id="1.20.120.550">
    <property type="entry name" value="Membrane associated eicosanoid/glutathione metabolism-like domain"/>
    <property type="match status" value="1"/>
</dbReference>
<dbReference type="VEuPathDB" id="FungiDB:ATEG_05392"/>
<evidence type="ECO:0000256" key="8">
    <source>
        <dbReference type="ARBA" id="ARBA00023163"/>
    </source>
</evidence>
<dbReference type="InterPro" id="IPR025605">
    <property type="entry name" value="OST-HTH/LOTUS_dom"/>
</dbReference>
<reference evidence="16" key="1">
    <citation type="submission" date="2005-09" db="EMBL/GenBank/DDBJ databases">
        <title>Annotation of the Aspergillus terreus NIH2624 genome.</title>
        <authorList>
            <person name="Birren B.W."/>
            <person name="Lander E.S."/>
            <person name="Galagan J.E."/>
            <person name="Nusbaum C."/>
            <person name="Devon K."/>
            <person name="Henn M."/>
            <person name="Ma L.-J."/>
            <person name="Jaffe D.B."/>
            <person name="Butler J."/>
            <person name="Alvarez P."/>
            <person name="Gnerre S."/>
            <person name="Grabherr M."/>
            <person name="Kleber M."/>
            <person name="Mauceli E.W."/>
            <person name="Brockman W."/>
            <person name="Rounsley S."/>
            <person name="Young S.K."/>
            <person name="LaButti K."/>
            <person name="Pushparaj V."/>
            <person name="DeCaprio D."/>
            <person name="Crawford M."/>
            <person name="Koehrsen M."/>
            <person name="Engels R."/>
            <person name="Montgomery P."/>
            <person name="Pearson M."/>
            <person name="Howarth C."/>
            <person name="Larson L."/>
            <person name="Luoma S."/>
            <person name="White J."/>
            <person name="Alvarado L."/>
            <person name="Kodira C.D."/>
            <person name="Zeng Q."/>
            <person name="Oleary S."/>
            <person name="Yandava C."/>
            <person name="Denning D.W."/>
            <person name="Nierman W.C."/>
            <person name="Milne T."/>
            <person name="Madden K."/>
        </authorList>
    </citation>
    <scope>NUCLEOTIDE SEQUENCE [LARGE SCALE GENOMIC DNA]</scope>
    <source>
        <strain evidence="16">NIH 2624 / FGSC A1156</strain>
    </source>
</reference>
<dbReference type="InterPro" id="IPR001138">
    <property type="entry name" value="Zn2Cys6_DnaBD"/>
</dbReference>
<evidence type="ECO:0000256" key="1">
    <source>
        <dbReference type="ARBA" id="ARBA00004370"/>
    </source>
</evidence>
<gene>
    <name evidence="15" type="ORF">ATEG_05392</name>
</gene>
<dbReference type="SUPFAM" id="SSF161084">
    <property type="entry name" value="MAPEG domain-like"/>
    <property type="match status" value="1"/>
</dbReference>
<dbReference type="HOGENOM" id="CLU_325698_0_0_1"/>
<keyword evidence="6" id="KW-0238">DNA-binding</keyword>
<dbReference type="PROSITE" id="PS00463">
    <property type="entry name" value="ZN2_CY6_FUNGAL_1"/>
    <property type="match status" value="1"/>
</dbReference>
<evidence type="ECO:0000256" key="2">
    <source>
        <dbReference type="ARBA" id="ARBA00022692"/>
    </source>
</evidence>
<evidence type="ECO:0008006" key="17">
    <source>
        <dbReference type="Google" id="ProtNLM"/>
    </source>
</evidence>
<keyword evidence="4 11" id="KW-1133">Transmembrane helix</keyword>
<evidence type="ECO:0000313" key="15">
    <source>
        <dbReference type="EMBL" id="EAU34461.1"/>
    </source>
</evidence>
<dbReference type="OrthoDB" id="5205629at2759"/>
<evidence type="ECO:0000313" key="16">
    <source>
        <dbReference type="Proteomes" id="UP000007963"/>
    </source>
</evidence>
<dbReference type="PROSITE" id="PS51644">
    <property type="entry name" value="HTH_OST"/>
    <property type="match status" value="1"/>
</dbReference>
<protein>
    <recommendedName>
        <fullName evidence="17">Zn(2)-C6 fungal-type domain-containing protein</fullName>
    </recommendedName>
</protein>
<evidence type="ECO:0000256" key="7">
    <source>
        <dbReference type="ARBA" id="ARBA00023136"/>
    </source>
</evidence>
<dbReference type="GO" id="GO:0016020">
    <property type="term" value="C:membrane"/>
    <property type="evidence" value="ECO:0007669"/>
    <property type="project" value="UniProtKB-SubCell"/>
</dbReference>
<proteinExistence type="predicted"/>
<dbReference type="Pfam" id="PF01936">
    <property type="entry name" value="NYN"/>
    <property type="match status" value="1"/>
</dbReference>
<dbReference type="PROSITE" id="PS00028">
    <property type="entry name" value="ZINC_FINGER_C2H2_1"/>
    <property type="match status" value="1"/>
</dbReference>
<keyword evidence="9" id="KW-0539">Nucleus</keyword>
<keyword evidence="3" id="KW-0479">Metal-binding</keyword>
<organism evidence="15 16">
    <name type="scientific">Aspergillus terreus (strain NIH 2624 / FGSC A1156)</name>
    <dbReference type="NCBI Taxonomy" id="341663"/>
    <lineage>
        <taxon>Eukaryota</taxon>
        <taxon>Fungi</taxon>
        <taxon>Dikarya</taxon>
        <taxon>Ascomycota</taxon>
        <taxon>Pezizomycotina</taxon>
        <taxon>Eurotiomycetes</taxon>
        <taxon>Eurotiomycetidae</taxon>
        <taxon>Eurotiales</taxon>
        <taxon>Aspergillaceae</taxon>
        <taxon>Aspergillus</taxon>
        <taxon>Aspergillus subgen. Circumdati</taxon>
    </lineage>
</organism>
<evidence type="ECO:0000259" key="12">
    <source>
        <dbReference type="PROSITE" id="PS50048"/>
    </source>
</evidence>
<dbReference type="EMBL" id="CH476600">
    <property type="protein sequence ID" value="EAU34461.1"/>
    <property type="molecule type" value="Genomic_DNA"/>
</dbReference>
<dbReference type="InterPro" id="IPR001129">
    <property type="entry name" value="Membr-assoc_MAPEG"/>
</dbReference>
<evidence type="ECO:0000256" key="9">
    <source>
        <dbReference type="ARBA" id="ARBA00023242"/>
    </source>
</evidence>
<dbReference type="GO" id="GO:0009893">
    <property type="term" value="P:positive regulation of metabolic process"/>
    <property type="evidence" value="ECO:0007669"/>
    <property type="project" value="UniProtKB-ARBA"/>
</dbReference>